<gene>
    <name evidence="1" type="ORF">I4I82_28820</name>
</gene>
<evidence type="ECO:0008006" key="3">
    <source>
        <dbReference type="Google" id="ProtNLM"/>
    </source>
</evidence>
<dbReference type="Proteomes" id="UP000694300">
    <property type="component" value="Unassembled WGS sequence"/>
</dbReference>
<comment type="caution">
    <text evidence="1">The sequence shown here is derived from an EMBL/GenBank/DDBJ whole genome shotgun (WGS) entry which is preliminary data.</text>
</comment>
<evidence type="ECO:0000313" key="2">
    <source>
        <dbReference type="Proteomes" id="UP000694300"/>
    </source>
</evidence>
<sequence>MLDDLWWRDEDAEYIRRRSDRYLGATNIEPEWTLEAAADPRGIVHDPDPKSRTGAVRIIGFSSSAGFVITVIATGGTHAGVTAWKSSGADLRDYEGQG</sequence>
<dbReference type="EMBL" id="JADQDF010000001">
    <property type="protein sequence ID" value="MBW0131651.1"/>
    <property type="molecule type" value="Genomic_DNA"/>
</dbReference>
<name>A0ABS6UIA2_9PSEU</name>
<keyword evidence="2" id="KW-1185">Reference proteome</keyword>
<organism evidence="1 2">
    <name type="scientific">Pseudonocardia oceani</name>
    <dbReference type="NCBI Taxonomy" id="2792013"/>
    <lineage>
        <taxon>Bacteria</taxon>
        <taxon>Bacillati</taxon>
        <taxon>Actinomycetota</taxon>
        <taxon>Actinomycetes</taxon>
        <taxon>Pseudonocardiales</taxon>
        <taxon>Pseudonocardiaceae</taxon>
        <taxon>Pseudonocardia</taxon>
    </lineage>
</organism>
<dbReference type="RefSeq" id="WP_218592338.1">
    <property type="nucleotide sequence ID" value="NZ_JADQDE010000167.1"/>
</dbReference>
<evidence type="ECO:0000313" key="1">
    <source>
        <dbReference type="EMBL" id="MBW0131651.1"/>
    </source>
</evidence>
<accession>A0ABS6UIA2</accession>
<protein>
    <recommendedName>
        <fullName evidence="3">Transposase</fullName>
    </recommendedName>
</protein>
<reference evidence="1 2" key="1">
    <citation type="submission" date="2020-11" db="EMBL/GenBank/DDBJ databases">
        <title>Pseudonocardia abyssalis sp. nov. and Pseudonocardia oceani sp. nov., description and phylogenomic analysis of two novel actinomycetes isolated from the deep Southern Ocean.</title>
        <authorList>
            <person name="Parra J."/>
        </authorList>
    </citation>
    <scope>NUCLEOTIDE SEQUENCE [LARGE SCALE GENOMIC DNA]</scope>
    <source>
        <strain evidence="2">KRD185</strain>
    </source>
</reference>
<proteinExistence type="predicted"/>